<proteinExistence type="predicted"/>
<dbReference type="Proteomes" id="UP000828941">
    <property type="component" value="Chromosome 11"/>
</dbReference>
<gene>
    <name evidence="1" type="ORF">L6164_027519</name>
</gene>
<sequence>MSHSQYHVRSISLPSRLHPTSLNVVTELNKLKTWEGSDSDTASSVQAEMIKSGLAGLAELYNCVQELIHCPQTQQALLRGSHNQGKYVENLLDMSVGLLDVCGSARELLLLMKEHIQDLQSALRRKGLDSSIKDHIHAYVCFRKKAKREISNGLKSLKTMENSYKSFPLLDLDYHLLMVVNLLRELCTITISFFRKLLFFMHVTLLKKHTRRWSLFSGSDRGTRIVGGIDIALCFFHGRVRKTNAKADIQIVKRRLEEIEGSIKELEAGVDCIFKCLIQHRVSLLNLFTH</sequence>
<protein>
    <submittedName>
        <fullName evidence="1">Uncharacterized protein</fullName>
    </submittedName>
</protein>
<reference evidence="1 2" key="1">
    <citation type="journal article" date="2022" name="DNA Res.">
        <title>Chromosomal-level genome assembly of the orchid tree Bauhinia variegata (Leguminosae; Cercidoideae) supports the allotetraploid origin hypothesis of Bauhinia.</title>
        <authorList>
            <person name="Zhong Y."/>
            <person name="Chen Y."/>
            <person name="Zheng D."/>
            <person name="Pang J."/>
            <person name="Liu Y."/>
            <person name="Luo S."/>
            <person name="Meng S."/>
            <person name="Qian L."/>
            <person name="Wei D."/>
            <person name="Dai S."/>
            <person name="Zhou R."/>
        </authorList>
    </citation>
    <scope>NUCLEOTIDE SEQUENCE [LARGE SCALE GENOMIC DNA]</scope>
    <source>
        <strain evidence="1">BV-YZ2020</strain>
    </source>
</reference>
<comment type="caution">
    <text evidence="1">The sequence shown here is derived from an EMBL/GenBank/DDBJ whole genome shotgun (WGS) entry which is preliminary data.</text>
</comment>
<evidence type="ECO:0000313" key="2">
    <source>
        <dbReference type="Proteomes" id="UP000828941"/>
    </source>
</evidence>
<keyword evidence="2" id="KW-1185">Reference proteome</keyword>
<organism evidence="1 2">
    <name type="scientific">Bauhinia variegata</name>
    <name type="common">Purple orchid tree</name>
    <name type="synonym">Phanera variegata</name>
    <dbReference type="NCBI Taxonomy" id="167791"/>
    <lineage>
        <taxon>Eukaryota</taxon>
        <taxon>Viridiplantae</taxon>
        <taxon>Streptophyta</taxon>
        <taxon>Embryophyta</taxon>
        <taxon>Tracheophyta</taxon>
        <taxon>Spermatophyta</taxon>
        <taxon>Magnoliopsida</taxon>
        <taxon>eudicotyledons</taxon>
        <taxon>Gunneridae</taxon>
        <taxon>Pentapetalae</taxon>
        <taxon>rosids</taxon>
        <taxon>fabids</taxon>
        <taxon>Fabales</taxon>
        <taxon>Fabaceae</taxon>
        <taxon>Cercidoideae</taxon>
        <taxon>Cercideae</taxon>
        <taxon>Bauhiniinae</taxon>
        <taxon>Bauhinia</taxon>
    </lineage>
</organism>
<dbReference type="EMBL" id="CM039436">
    <property type="protein sequence ID" value="KAI4314631.1"/>
    <property type="molecule type" value="Genomic_DNA"/>
</dbReference>
<name>A0ACB9LTS6_BAUVA</name>
<accession>A0ACB9LTS6</accession>
<evidence type="ECO:0000313" key="1">
    <source>
        <dbReference type="EMBL" id="KAI4314631.1"/>
    </source>
</evidence>